<keyword evidence="3 9" id="KW-0813">Transport</keyword>
<evidence type="ECO:0000313" key="11">
    <source>
        <dbReference type="Proteomes" id="UP000289340"/>
    </source>
</evidence>
<sequence length="191" mass="21687">MSYIGCLDSAAGCKIQKIVHIKMNILRSFWNSPTGLKTTHFWGPAFNWSLPFAAAMDTKKPPETISVNMTGGHKIQKIVHIKMNILRSFWNSPTGLKTTHFWGPAFNWSLPFAAAMDTKKPPETISVNMTGVMCVYSALCMRFAWMVRPRNPHLLVCHVSNETVQLYQLSRWFRAQRGLEQNKKDADADAE</sequence>
<evidence type="ECO:0000256" key="9">
    <source>
        <dbReference type="RuleBase" id="RU363100"/>
    </source>
</evidence>
<evidence type="ECO:0000256" key="4">
    <source>
        <dbReference type="ARBA" id="ARBA00022692"/>
    </source>
</evidence>
<gene>
    <name evidence="10" type="ORF">D0Y65_042836</name>
</gene>
<evidence type="ECO:0000256" key="8">
    <source>
        <dbReference type="ARBA" id="ARBA00023136"/>
    </source>
</evidence>
<keyword evidence="6" id="KW-1133">Transmembrane helix</keyword>
<comment type="similarity">
    <text evidence="2 9">Belongs to the mitochondrial pyruvate carrier (MPC) (TC 2.A.105) family.</text>
</comment>
<accession>A0A445GEW3</accession>
<protein>
    <recommendedName>
        <fullName evidence="9">Mitochondrial pyruvate carrier</fullName>
    </recommendedName>
</protein>
<evidence type="ECO:0000256" key="5">
    <source>
        <dbReference type="ARBA" id="ARBA00022792"/>
    </source>
</evidence>
<keyword evidence="8" id="KW-0472">Membrane</keyword>
<evidence type="ECO:0000256" key="3">
    <source>
        <dbReference type="ARBA" id="ARBA00022448"/>
    </source>
</evidence>
<comment type="caution">
    <text evidence="10">The sequence shown here is derived from an EMBL/GenBank/DDBJ whole genome shotgun (WGS) entry which is preliminary data.</text>
</comment>
<dbReference type="Proteomes" id="UP000289340">
    <property type="component" value="Chromosome 16"/>
</dbReference>
<proteinExistence type="inferred from homology"/>
<evidence type="ECO:0000256" key="6">
    <source>
        <dbReference type="ARBA" id="ARBA00022989"/>
    </source>
</evidence>
<keyword evidence="11" id="KW-1185">Reference proteome</keyword>
<keyword evidence="10" id="KW-0670">Pyruvate</keyword>
<keyword evidence="7 9" id="KW-0496">Mitochondrion</keyword>
<evidence type="ECO:0000313" key="10">
    <source>
        <dbReference type="EMBL" id="RZB59806.1"/>
    </source>
</evidence>
<comment type="function">
    <text evidence="9">Mediates the uptake of pyruvate into mitochondria.</text>
</comment>
<reference evidence="10 11" key="1">
    <citation type="submission" date="2018-09" db="EMBL/GenBank/DDBJ databases">
        <title>A high-quality reference genome of wild soybean provides a powerful tool to mine soybean genomes.</title>
        <authorList>
            <person name="Xie M."/>
            <person name="Chung C.Y.L."/>
            <person name="Li M.-W."/>
            <person name="Wong F.-L."/>
            <person name="Chan T.-F."/>
            <person name="Lam H.-M."/>
        </authorList>
    </citation>
    <scope>NUCLEOTIDE SEQUENCE [LARGE SCALE GENOMIC DNA]</scope>
    <source>
        <strain evidence="11">cv. W05</strain>
        <tissue evidence="10">Hypocotyl of etiolated seedlings</tissue>
    </source>
</reference>
<dbReference type="EMBL" id="QZWG01000016">
    <property type="protein sequence ID" value="RZB59806.1"/>
    <property type="molecule type" value="Genomic_DNA"/>
</dbReference>
<dbReference type="Pfam" id="PF03650">
    <property type="entry name" value="MPC"/>
    <property type="match status" value="2"/>
</dbReference>
<keyword evidence="5 9" id="KW-0999">Mitochondrion inner membrane</keyword>
<evidence type="ECO:0000256" key="1">
    <source>
        <dbReference type="ARBA" id="ARBA00004448"/>
    </source>
</evidence>
<dbReference type="InterPro" id="IPR005336">
    <property type="entry name" value="MPC"/>
</dbReference>
<evidence type="ECO:0000256" key="7">
    <source>
        <dbReference type="ARBA" id="ARBA00023128"/>
    </source>
</evidence>
<dbReference type="GO" id="GO:0006850">
    <property type="term" value="P:pyruvate import into mitochondria"/>
    <property type="evidence" value="ECO:0007669"/>
    <property type="project" value="InterPro"/>
</dbReference>
<name>A0A445GEW3_GLYSO</name>
<dbReference type="PANTHER" id="PTHR14154">
    <property type="entry name" value="UPF0041 BRAIN PROTEIN 44-RELATED"/>
    <property type="match status" value="1"/>
</dbReference>
<dbReference type="GO" id="GO:0005743">
    <property type="term" value="C:mitochondrial inner membrane"/>
    <property type="evidence" value="ECO:0007669"/>
    <property type="project" value="UniProtKB-SubCell"/>
</dbReference>
<evidence type="ECO:0000256" key="2">
    <source>
        <dbReference type="ARBA" id="ARBA00006416"/>
    </source>
</evidence>
<comment type="subcellular location">
    <subcellularLocation>
        <location evidence="1 9">Mitochondrion inner membrane</location>
        <topology evidence="1 9">Multi-pass membrane protein</topology>
    </subcellularLocation>
</comment>
<organism evidence="10 11">
    <name type="scientific">Glycine soja</name>
    <name type="common">Wild soybean</name>
    <dbReference type="NCBI Taxonomy" id="3848"/>
    <lineage>
        <taxon>Eukaryota</taxon>
        <taxon>Viridiplantae</taxon>
        <taxon>Streptophyta</taxon>
        <taxon>Embryophyta</taxon>
        <taxon>Tracheophyta</taxon>
        <taxon>Spermatophyta</taxon>
        <taxon>Magnoliopsida</taxon>
        <taxon>eudicotyledons</taxon>
        <taxon>Gunneridae</taxon>
        <taxon>Pentapetalae</taxon>
        <taxon>rosids</taxon>
        <taxon>fabids</taxon>
        <taxon>Fabales</taxon>
        <taxon>Fabaceae</taxon>
        <taxon>Papilionoideae</taxon>
        <taxon>50 kb inversion clade</taxon>
        <taxon>NPAAA clade</taxon>
        <taxon>indigoferoid/millettioid clade</taxon>
        <taxon>Phaseoleae</taxon>
        <taxon>Glycine</taxon>
        <taxon>Glycine subgen. Soja</taxon>
    </lineage>
</organism>
<keyword evidence="4" id="KW-0812">Transmembrane</keyword>
<dbReference type="AlphaFoldDB" id="A0A445GEW3"/>